<keyword evidence="1" id="KW-0805">Transcription regulation</keyword>
<dbReference type="Gene3D" id="1.10.357.10">
    <property type="entry name" value="Tetracycline Repressor, domain 2"/>
    <property type="match status" value="1"/>
</dbReference>
<dbReference type="InterPro" id="IPR011075">
    <property type="entry name" value="TetR_C"/>
</dbReference>
<proteinExistence type="predicted"/>
<dbReference type="InterPro" id="IPR009057">
    <property type="entry name" value="Homeodomain-like_sf"/>
</dbReference>
<dbReference type="PRINTS" id="PR00455">
    <property type="entry name" value="HTHTETR"/>
</dbReference>
<dbReference type="PROSITE" id="PS50977">
    <property type="entry name" value="HTH_TETR_2"/>
    <property type="match status" value="1"/>
</dbReference>
<reference evidence="7 8" key="1">
    <citation type="submission" date="2020-03" db="EMBL/GenBank/DDBJ databases">
        <title>Rubrivivax benzoatilyticus JA2 (sequenced after 10 years sub-culturing).</title>
        <authorList>
            <person name="Gupta D."/>
            <person name="Chintalapati S."/>
            <person name="Chintalapati V.R."/>
        </authorList>
    </citation>
    <scope>NUCLEOTIDE SEQUENCE [LARGE SCALE GENOMIC DNA]</scope>
    <source>
        <strain evidence="7 8">JA2-Mal</strain>
    </source>
</reference>
<comment type="caution">
    <text evidence="7">The sequence shown here is derived from an EMBL/GenBank/DDBJ whole genome shotgun (WGS) entry which is preliminary data.</text>
</comment>
<dbReference type="PANTHER" id="PTHR30055">
    <property type="entry name" value="HTH-TYPE TRANSCRIPTIONAL REGULATOR RUTR"/>
    <property type="match status" value="1"/>
</dbReference>
<gene>
    <name evidence="7" type="ORF">G7087_12595</name>
</gene>
<dbReference type="InterPro" id="IPR036271">
    <property type="entry name" value="Tet_transcr_reg_TetR-rel_C_sf"/>
</dbReference>
<sequence length="230" mass="25343">MTSKSLDTPPRPPRQRREHARPQELLDAALELFVQNGYAATHSDEVARRAGVSKGTLYLYFPSKEELFKAVVRATLSNLIAEGAELAEHHQGSTRELLLALGRIWWERIGSRPAAGLHRVLLAELQHFPELQRFYADEVVAPADQLFARALQRGIERGEFRALPVEEACYALIAPLLMRALDGGTLWAPPVRPTEELLALQIDILLRGIERRDGPAAAPNPGSAHAASGA</sequence>
<protein>
    <submittedName>
        <fullName evidence="7">TetR/AcrR family transcriptional regulator</fullName>
    </submittedName>
</protein>
<name>A0ABX0HW52_9BURK</name>
<dbReference type="InterPro" id="IPR050109">
    <property type="entry name" value="HTH-type_TetR-like_transc_reg"/>
</dbReference>
<dbReference type="EMBL" id="JAAOCD010000005">
    <property type="protein sequence ID" value="NHK99217.1"/>
    <property type="molecule type" value="Genomic_DNA"/>
</dbReference>
<feature type="domain" description="HTH tetR-type" evidence="6">
    <location>
        <begin position="19"/>
        <end position="79"/>
    </location>
</feature>
<keyword evidence="2 4" id="KW-0238">DNA-binding</keyword>
<evidence type="ECO:0000256" key="1">
    <source>
        <dbReference type="ARBA" id="ARBA00023015"/>
    </source>
</evidence>
<feature type="region of interest" description="Disordered" evidence="5">
    <location>
        <begin position="1"/>
        <end position="21"/>
    </location>
</feature>
<dbReference type="SUPFAM" id="SSF48498">
    <property type="entry name" value="Tetracyclin repressor-like, C-terminal domain"/>
    <property type="match status" value="1"/>
</dbReference>
<evidence type="ECO:0000256" key="4">
    <source>
        <dbReference type="PROSITE-ProRule" id="PRU00335"/>
    </source>
</evidence>
<feature type="DNA-binding region" description="H-T-H motif" evidence="4">
    <location>
        <begin position="42"/>
        <end position="61"/>
    </location>
</feature>
<dbReference type="Pfam" id="PF00440">
    <property type="entry name" value="TetR_N"/>
    <property type="match status" value="1"/>
</dbReference>
<evidence type="ECO:0000313" key="7">
    <source>
        <dbReference type="EMBL" id="NHK99217.1"/>
    </source>
</evidence>
<keyword evidence="3" id="KW-0804">Transcription</keyword>
<evidence type="ECO:0000256" key="5">
    <source>
        <dbReference type="SAM" id="MobiDB-lite"/>
    </source>
</evidence>
<dbReference type="InterPro" id="IPR001647">
    <property type="entry name" value="HTH_TetR"/>
</dbReference>
<evidence type="ECO:0000313" key="8">
    <source>
        <dbReference type="Proteomes" id="UP000802098"/>
    </source>
</evidence>
<dbReference type="SUPFAM" id="SSF46689">
    <property type="entry name" value="Homeodomain-like"/>
    <property type="match status" value="1"/>
</dbReference>
<keyword evidence="8" id="KW-1185">Reference proteome</keyword>
<organism evidence="7 8">
    <name type="scientific">Rubrivivax benzoatilyticus</name>
    <dbReference type="NCBI Taxonomy" id="316997"/>
    <lineage>
        <taxon>Bacteria</taxon>
        <taxon>Pseudomonadati</taxon>
        <taxon>Pseudomonadota</taxon>
        <taxon>Betaproteobacteria</taxon>
        <taxon>Burkholderiales</taxon>
        <taxon>Sphaerotilaceae</taxon>
        <taxon>Rubrivivax</taxon>
    </lineage>
</organism>
<dbReference type="Pfam" id="PF16859">
    <property type="entry name" value="TetR_C_11"/>
    <property type="match status" value="1"/>
</dbReference>
<evidence type="ECO:0000256" key="2">
    <source>
        <dbReference type="ARBA" id="ARBA00023125"/>
    </source>
</evidence>
<evidence type="ECO:0000259" key="6">
    <source>
        <dbReference type="PROSITE" id="PS50977"/>
    </source>
</evidence>
<dbReference type="RefSeq" id="WP_165713988.1">
    <property type="nucleotide sequence ID" value="NZ_JAAOCD010000005.1"/>
</dbReference>
<dbReference type="PANTHER" id="PTHR30055:SF234">
    <property type="entry name" value="HTH-TYPE TRANSCRIPTIONAL REGULATOR BETI"/>
    <property type="match status" value="1"/>
</dbReference>
<accession>A0ABX0HW52</accession>
<evidence type="ECO:0000256" key="3">
    <source>
        <dbReference type="ARBA" id="ARBA00023163"/>
    </source>
</evidence>
<dbReference type="Proteomes" id="UP000802098">
    <property type="component" value="Unassembled WGS sequence"/>
</dbReference>
<dbReference type="Gene3D" id="1.10.10.60">
    <property type="entry name" value="Homeodomain-like"/>
    <property type="match status" value="1"/>
</dbReference>